<dbReference type="InterPro" id="IPR022689">
    <property type="entry name" value="Iron_dep_repressor"/>
</dbReference>
<dbReference type="STRING" id="454194.PYK22_02780"/>
<keyword evidence="5" id="KW-0963">Cytoplasm</keyword>
<evidence type="ECO:0000313" key="17">
    <source>
        <dbReference type="Proteomes" id="UP000031518"/>
    </source>
</evidence>
<dbReference type="InterPro" id="IPR038157">
    <property type="entry name" value="FeoA_core_dom"/>
</dbReference>
<dbReference type="FunFam" id="1.10.60.10:FF:000004">
    <property type="entry name" value="DtxR family transcriptional regulator"/>
    <property type="match status" value="1"/>
</dbReference>
<organism evidence="16 17">
    <name type="scientific">Pyrinomonas methylaliphatogenes</name>
    <dbReference type="NCBI Taxonomy" id="454194"/>
    <lineage>
        <taxon>Bacteria</taxon>
        <taxon>Pseudomonadati</taxon>
        <taxon>Acidobacteriota</taxon>
        <taxon>Blastocatellia</taxon>
        <taxon>Blastocatellales</taxon>
        <taxon>Pyrinomonadaceae</taxon>
        <taxon>Pyrinomonas</taxon>
    </lineage>
</organism>
<evidence type="ECO:0000256" key="14">
    <source>
        <dbReference type="ARBA" id="ARBA00032593"/>
    </source>
</evidence>
<dbReference type="Pfam" id="PF04023">
    <property type="entry name" value="FeoA"/>
    <property type="match status" value="1"/>
</dbReference>
<keyword evidence="12" id="KW-0464">Manganese</keyword>
<dbReference type="GO" id="GO:0003677">
    <property type="term" value="F:DNA binding"/>
    <property type="evidence" value="ECO:0007669"/>
    <property type="project" value="UniProtKB-KW"/>
</dbReference>
<evidence type="ECO:0000256" key="2">
    <source>
        <dbReference type="ARBA" id="ARBA00007871"/>
    </source>
</evidence>
<evidence type="ECO:0000256" key="11">
    <source>
        <dbReference type="ARBA" id="ARBA00023163"/>
    </source>
</evidence>
<evidence type="ECO:0000256" key="4">
    <source>
        <dbReference type="ARBA" id="ARBA00022386"/>
    </source>
</evidence>
<evidence type="ECO:0000256" key="13">
    <source>
        <dbReference type="ARBA" id="ARBA00025185"/>
    </source>
</evidence>
<dbReference type="GO" id="GO:0046914">
    <property type="term" value="F:transition metal ion binding"/>
    <property type="evidence" value="ECO:0007669"/>
    <property type="project" value="InterPro"/>
</dbReference>
<sequence>MAKAVARKQLPAGITPVIEDYLKTIYFMAQEQAQVKTTDVAKRLRVKPSSVTAMLKTLADLKLVEYRPYYGVALTPLGNQIALEVIRHHRLIELYLVKALGFSWDEVHEEAEVLEHVLSEKLEARIAAHLGDPTLDPHGDPIPALDGTLPETATMTLADAPLRKRLRVVRVRDQDAERLRYIATLGLVPGAHLRLIERAPFEGPVTVRIGKRVHALDSRLARTILVEEAPRHPS</sequence>
<keyword evidence="8" id="KW-0805">Transcription regulation</keyword>
<dbReference type="PANTHER" id="PTHR33238">
    <property type="entry name" value="IRON (METAL) DEPENDENT REPRESSOR, DTXR FAMILY"/>
    <property type="match status" value="1"/>
</dbReference>
<evidence type="ECO:0000256" key="9">
    <source>
        <dbReference type="ARBA" id="ARBA00023125"/>
    </source>
</evidence>
<keyword evidence="7" id="KW-0408">Iron</keyword>
<evidence type="ECO:0000256" key="3">
    <source>
        <dbReference type="ARBA" id="ARBA00011738"/>
    </source>
</evidence>
<dbReference type="SMART" id="SM00899">
    <property type="entry name" value="FeoA"/>
    <property type="match status" value="1"/>
</dbReference>
<dbReference type="Pfam" id="PF01325">
    <property type="entry name" value="Fe_dep_repress"/>
    <property type="match status" value="1"/>
</dbReference>
<dbReference type="PROSITE" id="PS50944">
    <property type="entry name" value="HTH_DTXR"/>
    <property type="match status" value="1"/>
</dbReference>
<evidence type="ECO:0000256" key="8">
    <source>
        <dbReference type="ARBA" id="ARBA00023015"/>
    </source>
</evidence>
<evidence type="ECO:0000259" key="15">
    <source>
        <dbReference type="PROSITE" id="PS50944"/>
    </source>
</evidence>
<keyword evidence="9" id="KW-0238">DNA-binding</keyword>
<keyword evidence="6" id="KW-0678">Repressor</keyword>
<keyword evidence="11" id="KW-0804">Transcription</keyword>
<dbReference type="Proteomes" id="UP000031518">
    <property type="component" value="Unassembled WGS sequence"/>
</dbReference>
<keyword evidence="10" id="KW-0010">Activator</keyword>
<dbReference type="InterPro" id="IPR001367">
    <property type="entry name" value="Fe_dep_repressor"/>
</dbReference>
<dbReference type="InterPro" id="IPR036388">
    <property type="entry name" value="WH-like_DNA-bd_sf"/>
</dbReference>
<dbReference type="InterPro" id="IPR007167">
    <property type="entry name" value="Fe-transptr_FeoA-like"/>
</dbReference>
<evidence type="ECO:0000313" key="16">
    <source>
        <dbReference type="EMBL" id="CDM66747.1"/>
    </source>
</evidence>
<proteinExistence type="inferred from homology"/>
<reference evidence="16 17" key="1">
    <citation type="submission" date="2013-12" db="EMBL/GenBank/DDBJ databases">
        <authorList>
            <person name="Stott M."/>
        </authorList>
    </citation>
    <scope>NUCLEOTIDE SEQUENCE [LARGE SCALE GENOMIC DNA]</scope>
    <source>
        <strain evidence="16 17">K22</strain>
    </source>
</reference>
<keyword evidence="17" id="KW-1185">Reference proteome</keyword>
<evidence type="ECO:0000256" key="5">
    <source>
        <dbReference type="ARBA" id="ARBA00022490"/>
    </source>
</evidence>
<dbReference type="Gene3D" id="1.10.10.10">
    <property type="entry name" value="Winged helix-like DNA-binding domain superfamily/Winged helix DNA-binding domain"/>
    <property type="match status" value="1"/>
</dbReference>
<dbReference type="PANTHER" id="PTHR33238:SF11">
    <property type="entry name" value="TRANSCRIPTIONAL REGULATOR MNTR"/>
    <property type="match status" value="1"/>
</dbReference>
<accession>A0A0B6X175</accession>
<name>A0A0B6X175_9BACT</name>
<evidence type="ECO:0000256" key="1">
    <source>
        <dbReference type="ARBA" id="ARBA00004496"/>
    </source>
</evidence>
<dbReference type="OrthoDB" id="9791355at2"/>
<dbReference type="SUPFAM" id="SSF46785">
    <property type="entry name" value="Winged helix' DNA-binding domain"/>
    <property type="match status" value="1"/>
</dbReference>
<dbReference type="InterPro" id="IPR008988">
    <property type="entry name" value="Transcriptional_repressor_C"/>
</dbReference>
<dbReference type="RefSeq" id="WP_041978175.1">
    <property type="nucleotide sequence ID" value="NZ_CBXV010000008.1"/>
</dbReference>
<evidence type="ECO:0000256" key="10">
    <source>
        <dbReference type="ARBA" id="ARBA00023159"/>
    </source>
</evidence>
<evidence type="ECO:0000256" key="6">
    <source>
        <dbReference type="ARBA" id="ARBA00022491"/>
    </source>
</evidence>
<reference evidence="16 17" key="2">
    <citation type="submission" date="2015-01" db="EMBL/GenBank/DDBJ databases">
        <title>Complete genome sequence of Pyrinomonas methylaliphatogenes type strain K22T.</title>
        <authorList>
            <person name="Lee K.C.Y."/>
            <person name="Power J.F."/>
            <person name="Dunfield P.F."/>
            <person name="Morgan X.C."/>
            <person name="Huttenhower C."/>
            <person name="Stott M.B."/>
        </authorList>
    </citation>
    <scope>NUCLEOTIDE SEQUENCE [LARGE SCALE GENOMIC DNA]</scope>
    <source>
        <strain evidence="16 17">K22</strain>
    </source>
</reference>
<dbReference type="InterPro" id="IPR022687">
    <property type="entry name" value="HTH_DTXR"/>
</dbReference>
<dbReference type="SUPFAM" id="SSF50037">
    <property type="entry name" value="C-terminal domain of transcriptional repressors"/>
    <property type="match status" value="1"/>
</dbReference>
<dbReference type="Gene3D" id="2.30.30.90">
    <property type="match status" value="1"/>
</dbReference>
<comment type="subunit">
    <text evidence="3">Homodimer.</text>
</comment>
<dbReference type="AlphaFoldDB" id="A0A0B6X175"/>
<evidence type="ECO:0000256" key="12">
    <source>
        <dbReference type="ARBA" id="ARBA00023211"/>
    </source>
</evidence>
<comment type="function">
    <text evidence="13">In the presence of manganese, represses expression of mntH and mntS. Up-regulates expression of mntP.</text>
</comment>
<dbReference type="GO" id="GO:0005737">
    <property type="term" value="C:cytoplasm"/>
    <property type="evidence" value="ECO:0007669"/>
    <property type="project" value="UniProtKB-SubCell"/>
</dbReference>
<evidence type="ECO:0000256" key="7">
    <source>
        <dbReference type="ARBA" id="ARBA00023004"/>
    </source>
</evidence>
<comment type="subcellular location">
    <subcellularLocation>
        <location evidence="1">Cytoplasm</location>
    </subcellularLocation>
</comment>
<dbReference type="GO" id="GO:0046983">
    <property type="term" value="F:protein dimerization activity"/>
    <property type="evidence" value="ECO:0007669"/>
    <property type="project" value="InterPro"/>
</dbReference>
<dbReference type="InterPro" id="IPR036390">
    <property type="entry name" value="WH_DNA-bd_sf"/>
</dbReference>
<comment type="similarity">
    <text evidence="2">Belongs to the DtxR/MntR family.</text>
</comment>
<dbReference type="GO" id="GO:0003700">
    <property type="term" value="F:DNA-binding transcription factor activity"/>
    <property type="evidence" value="ECO:0007669"/>
    <property type="project" value="InterPro"/>
</dbReference>
<dbReference type="Gene3D" id="1.10.60.10">
    <property type="entry name" value="Iron dependent repressor, metal binding and dimerisation domain"/>
    <property type="match status" value="1"/>
</dbReference>
<dbReference type="Pfam" id="PF02742">
    <property type="entry name" value="Fe_dep_repr_C"/>
    <property type="match status" value="1"/>
</dbReference>
<dbReference type="SUPFAM" id="SSF47979">
    <property type="entry name" value="Iron-dependent repressor protein, dimerization domain"/>
    <property type="match status" value="1"/>
</dbReference>
<gene>
    <name evidence="16" type="ORF">PYK22_02780</name>
</gene>
<protein>
    <recommendedName>
        <fullName evidence="4">Transcriptional regulator MntR</fullName>
    </recommendedName>
    <alternativeName>
        <fullName evidence="14">Manganese transport regulator</fullName>
    </alternativeName>
</protein>
<feature type="domain" description="HTH dtxR-type" evidence="15">
    <location>
        <begin position="14"/>
        <end position="75"/>
    </location>
</feature>
<dbReference type="InterPro" id="IPR050536">
    <property type="entry name" value="DtxR_MntR_Metal-Reg"/>
</dbReference>
<dbReference type="EMBL" id="CBXV010000008">
    <property type="protein sequence ID" value="CDM66747.1"/>
    <property type="molecule type" value="Genomic_DNA"/>
</dbReference>
<dbReference type="SMART" id="SM00529">
    <property type="entry name" value="HTH_DTXR"/>
    <property type="match status" value="1"/>
</dbReference>
<dbReference type="InterPro" id="IPR036421">
    <property type="entry name" value="Fe_dep_repressor_sf"/>
</dbReference>